<dbReference type="InterPro" id="IPR036515">
    <property type="entry name" value="Transposase_17_sf"/>
</dbReference>
<evidence type="ECO:0000313" key="2">
    <source>
        <dbReference type="EMBL" id="GAH19167.1"/>
    </source>
</evidence>
<sequence length="129" mass="15404">MEYKHSRNQIFLINYHLVWCPKRRKKVLVNKIAKRLKEIFNQVAKEKDIDILTLEVMPECLHLFVSCQPQMTIHKLVKAFKRRSSNILRQEFPQLLKLPSLWTNSYFVSTASNISNKTIQKYIENQSKK</sequence>
<dbReference type="GO" id="GO:0004803">
    <property type="term" value="F:transposase activity"/>
    <property type="evidence" value="ECO:0007669"/>
    <property type="project" value="InterPro"/>
</dbReference>
<protein>
    <recommendedName>
        <fullName evidence="1">Transposase IS200-like domain-containing protein</fullName>
    </recommendedName>
</protein>
<dbReference type="GO" id="GO:0006313">
    <property type="term" value="P:DNA transposition"/>
    <property type="evidence" value="ECO:0007669"/>
    <property type="project" value="InterPro"/>
</dbReference>
<dbReference type="GO" id="GO:0003677">
    <property type="term" value="F:DNA binding"/>
    <property type="evidence" value="ECO:0007669"/>
    <property type="project" value="InterPro"/>
</dbReference>
<dbReference type="Gene3D" id="3.30.70.1290">
    <property type="entry name" value="Transposase IS200-like"/>
    <property type="match status" value="1"/>
</dbReference>
<comment type="caution">
    <text evidence="2">The sequence shown here is derived from an EMBL/GenBank/DDBJ whole genome shotgun (WGS) entry which is preliminary data.</text>
</comment>
<dbReference type="EMBL" id="BARU01000284">
    <property type="protein sequence ID" value="GAH19167.1"/>
    <property type="molecule type" value="Genomic_DNA"/>
</dbReference>
<evidence type="ECO:0000259" key="1">
    <source>
        <dbReference type="SMART" id="SM01321"/>
    </source>
</evidence>
<dbReference type="NCBIfam" id="NF033573">
    <property type="entry name" value="transpos_IS200"/>
    <property type="match status" value="1"/>
</dbReference>
<dbReference type="AlphaFoldDB" id="X1DG53"/>
<reference evidence="2" key="1">
    <citation type="journal article" date="2014" name="Front. Microbiol.">
        <title>High frequency of phylogenetically diverse reductive dehalogenase-homologous genes in deep subseafloor sedimentary metagenomes.</title>
        <authorList>
            <person name="Kawai M."/>
            <person name="Futagami T."/>
            <person name="Toyoda A."/>
            <person name="Takaki Y."/>
            <person name="Nishi S."/>
            <person name="Hori S."/>
            <person name="Arai W."/>
            <person name="Tsubouchi T."/>
            <person name="Morono Y."/>
            <person name="Uchiyama I."/>
            <person name="Ito T."/>
            <person name="Fujiyama A."/>
            <person name="Inagaki F."/>
            <person name="Takami H."/>
        </authorList>
    </citation>
    <scope>NUCLEOTIDE SEQUENCE</scope>
    <source>
        <strain evidence="2">Expedition CK06-06</strain>
    </source>
</reference>
<dbReference type="SUPFAM" id="SSF143422">
    <property type="entry name" value="Transposase IS200-like"/>
    <property type="match status" value="1"/>
</dbReference>
<dbReference type="SMART" id="SM01321">
    <property type="entry name" value="Y1_Tnp"/>
    <property type="match status" value="1"/>
</dbReference>
<name>X1DG53_9ZZZZ</name>
<organism evidence="2">
    <name type="scientific">marine sediment metagenome</name>
    <dbReference type="NCBI Taxonomy" id="412755"/>
    <lineage>
        <taxon>unclassified sequences</taxon>
        <taxon>metagenomes</taxon>
        <taxon>ecological metagenomes</taxon>
    </lineage>
</organism>
<dbReference type="PANTHER" id="PTHR33360:SF2">
    <property type="entry name" value="TRANSPOSASE FOR INSERTION SEQUENCE ELEMENT IS200"/>
    <property type="match status" value="1"/>
</dbReference>
<feature type="domain" description="Transposase IS200-like" evidence="1">
    <location>
        <begin position="10"/>
        <end position="126"/>
    </location>
</feature>
<accession>X1DG53</accession>
<dbReference type="Pfam" id="PF01797">
    <property type="entry name" value="Y1_Tnp"/>
    <property type="match status" value="1"/>
</dbReference>
<dbReference type="InterPro" id="IPR002686">
    <property type="entry name" value="Transposase_17"/>
</dbReference>
<proteinExistence type="predicted"/>
<gene>
    <name evidence="2" type="ORF">S03H2_01059</name>
</gene>
<dbReference type="PANTHER" id="PTHR33360">
    <property type="entry name" value="TRANSPOSASE FOR INSERTION SEQUENCE ELEMENT IS200"/>
    <property type="match status" value="1"/>
</dbReference>